<feature type="transmembrane region" description="Helical" evidence="16">
    <location>
        <begin position="1079"/>
        <end position="1101"/>
    </location>
</feature>
<evidence type="ECO:0000256" key="8">
    <source>
        <dbReference type="ARBA" id="ARBA00022889"/>
    </source>
</evidence>
<dbReference type="GO" id="GO:0009897">
    <property type="term" value="C:external side of plasma membrane"/>
    <property type="evidence" value="ECO:0007669"/>
    <property type="project" value="TreeGrafter"/>
</dbReference>
<dbReference type="SMART" id="SM00191">
    <property type="entry name" value="Int_alpha"/>
    <property type="match status" value="5"/>
</dbReference>
<evidence type="ECO:0000256" key="15">
    <source>
        <dbReference type="PROSITE-ProRule" id="PRU00803"/>
    </source>
</evidence>
<evidence type="ECO:0000256" key="14">
    <source>
        <dbReference type="ARBA" id="ARBA00023180"/>
    </source>
</evidence>
<dbReference type="InterPro" id="IPR048285">
    <property type="entry name" value="Integrin_alpha_Ig-like_2"/>
</dbReference>
<dbReference type="PRINTS" id="PR00453">
    <property type="entry name" value="VWFADOMAIN"/>
</dbReference>
<evidence type="ECO:0000256" key="5">
    <source>
        <dbReference type="ARBA" id="ARBA00022729"/>
    </source>
</evidence>
<keyword evidence="20" id="KW-1185">Reference proteome</keyword>
<keyword evidence="5" id="KW-0732">Signal</keyword>
<dbReference type="GO" id="GO:0008305">
    <property type="term" value="C:integrin complex"/>
    <property type="evidence" value="ECO:0007669"/>
    <property type="project" value="InterPro"/>
</dbReference>
<evidence type="ECO:0000256" key="1">
    <source>
        <dbReference type="ARBA" id="ARBA00004479"/>
    </source>
</evidence>
<dbReference type="Gene3D" id="1.20.5.930">
    <property type="entry name" value="Bicelle-embedded integrin alpha(iib) transmembrane segment"/>
    <property type="match status" value="1"/>
</dbReference>
<dbReference type="SUPFAM" id="SSF53300">
    <property type="entry name" value="vWA-like"/>
    <property type="match status" value="1"/>
</dbReference>
<dbReference type="GO" id="GO:0098609">
    <property type="term" value="P:cell-cell adhesion"/>
    <property type="evidence" value="ECO:0007669"/>
    <property type="project" value="TreeGrafter"/>
</dbReference>
<dbReference type="Gene3D" id="2.60.40.1510">
    <property type="entry name" value="ntegrin, alpha v. Chain A, domain 3"/>
    <property type="match status" value="1"/>
</dbReference>
<dbReference type="SMART" id="SM00327">
    <property type="entry name" value="VWA"/>
    <property type="match status" value="1"/>
</dbReference>
<keyword evidence="6" id="KW-0677">Repeat</keyword>
<dbReference type="Gene3D" id="2.60.40.1530">
    <property type="entry name" value="ntegrin, alpha v. Chain A, domain 4"/>
    <property type="match status" value="1"/>
</dbReference>
<dbReference type="PANTHER" id="PTHR23220">
    <property type="entry name" value="INTEGRIN ALPHA"/>
    <property type="match status" value="1"/>
</dbReference>
<feature type="repeat" description="FG-GAP" evidence="15">
    <location>
        <begin position="443"/>
        <end position="503"/>
    </location>
</feature>
<comment type="similarity">
    <text evidence="2 16">Belongs to the integrin alpha chain family.</text>
</comment>
<dbReference type="GO" id="GO:0046872">
    <property type="term" value="F:metal ion binding"/>
    <property type="evidence" value="ECO:0007669"/>
    <property type="project" value="UniProtKB-KW"/>
</dbReference>
<dbReference type="InterPro" id="IPR013517">
    <property type="entry name" value="FG-GAP"/>
</dbReference>
<dbReference type="PROSITE" id="PS51470">
    <property type="entry name" value="FG_GAP"/>
    <property type="match status" value="3"/>
</dbReference>
<dbReference type="SUPFAM" id="SSF69179">
    <property type="entry name" value="Integrin domains"/>
    <property type="match status" value="2"/>
</dbReference>
<dbReference type="InterPro" id="IPR028994">
    <property type="entry name" value="Integrin_alpha_N"/>
</dbReference>
<dbReference type="Gene3D" id="2.130.10.130">
    <property type="entry name" value="Integrin alpha, N-terminal"/>
    <property type="match status" value="2"/>
</dbReference>
<comment type="caution">
    <text evidence="19">The sequence shown here is derived from an EMBL/GenBank/DDBJ whole genome shotgun (WGS) entry which is preliminary data.</text>
</comment>
<dbReference type="AlphaFoldDB" id="A0A8T3DQS2"/>
<dbReference type="EMBL" id="JAERUA010000008">
    <property type="protein sequence ID" value="KAI1896585.1"/>
    <property type="molecule type" value="Genomic_DNA"/>
</dbReference>
<dbReference type="InterPro" id="IPR013519">
    <property type="entry name" value="Int_alpha_beta-p"/>
</dbReference>
<dbReference type="InterPro" id="IPR000413">
    <property type="entry name" value="Integrin_alpha"/>
</dbReference>
<keyword evidence="13 16" id="KW-0675">Receptor</keyword>
<dbReference type="Pfam" id="PF01839">
    <property type="entry name" value="FG-GAP"/>
    <property type="match status" value="2"/>
</dbReference>
<dbReference type="InterPro" id="IPR032695">
    <property type="entry name" value="Integrin_dom_sf"/>
</dbReference>
<feature type="repeat" description="FG-GAP" evidence="15">
    <location>
        <begin position="504"/>
        <end position="560"/>
    </location>
</feature>
<organism evidence="19 20">
    <name type="scientific">Albula goreensis</name>
    <dbReference type="NCBI Taxonomy" id="1534307"/>
    <lineage>
        <taxon>Eukaryota</taxon>
        <taxon>Metazoa</taxon>
        <taxon>Chordata</taxon>
        <taxon>Craniata</taxon>
        <taxon>Vertebrata</taxon>
        <taxon>Euteleostomi</taxon>
        <taxon>Actinopterygii</taxon>
        <taxon>Neopterygii</taxon>
        <taxon>Teleostei</taxon>
        <taxon>Albuliformes</taxon>
        <taxon>Albulidae</taxon>
        <taxon>Albula</taxon>
    </lineage>
</organism>
<evidence type="ECO:0000256" key="3">
    <source>
        <dbReference type="ARBA" id="ARBA00022692"/>
    </source>
</evidence>
<keyword evidence="9 16" id="KW-1133">Transmembrane helix</keyword>
<feature type="domain" description="VWFA" evidence="18">
    <location>
        <begin position="160"/>
        <end position="331"/>
    </location>
</feature>
<dbReference type="InterPro" id="IPR002035">
    <property type="entry name" value="VWF_A"/>
</dbReference>
<evidence type="ECO:0000256" key="7">
    <source>
        <dbReference type="ARBA" id="ARBA00022837"/>
    </source>
</evidence>
<evidence type="ECO:0000256" key="10">
    <source>
        <dbReference type="ARBA" id="ARBA00023037"/>
    </source>
</evidence>
<dbReference type="PANTHER" id="PTHR23220:SF84">
    <property type="entry name" value="INTEGRIN ALPHA-L"/>
    <property type="match status" value="1"/>
</dbReference>
<feature type="compositionally biased region" description="Polar residues" evidence="17">
    <location>
        <begin position="1121"/>
        <end position="1131"/>
    </location>
</feature>
<dbReference type="InterPro" id="IPR036465">
    <property type="entry name" value="vWFA_dom_sf"/>
</dbReference>
<evidence type="ECO:0000256" key="9">
    <source>
        <dbReference type="ARBA" id="ARBA00022989"/>
    </source>
</evidence>
<dbReference type="GO" id="GO:0033627">
    <property type="term" value="P:cell adhesion mediated by integrin"/>
    <property type="evidence" value="ECO:0007669"/>
    <property type="project" value="TreeGrafter"/>
</dbReference>
<evidence type="ECO:0000256" key="13">
    <source>
        <dbReference type="ARBA" id="ARBA00023170"/>
    </source>
</evidence>
<dbReference type="OrthoDB" id="5317514at2759"/>
<sequence length="1158" mass="128351">MEKMSPLSLLSVLISLAAIVPVFLSFTIDDVHTKTFTGKTSNTEYFGYKVLQFKNESAKWIVVGAPMKRNGTGGLYQCSPQRGDCEPFYFAEEDSAKSTGMALASKSTGPTQITTCSPSLAHECDSNSYLNGLCYQFNDQLMLKNSITAAYQECTKGKVDLVFLFDGSESLKAEDFQKNKQFIIDIMKSFSNTSIQFAAVQFSKFFSTVFTFKDYHTNEAWDLLRKEVHMKSLTNTYGAINYVLGKLLYNATAGAIPDATKVLVIITDGAPTEDDHYRSVQALDEKTIIRYVIGVGKVKLQALSPLASEPKANSTFKIYDYNGLTNILDGLQKKIFNIEGTQNKLGRTFKNEMSQSGFSAVYLKDTLILGTVGSNNWRGSLIEVGPESVYHEITDPQMEEDSYMGYSVEVGRKSNKDLYFSGAPRYQHMGQVLVFHQANGNWTVAETKKGEQIGEYFGAVLCAVDIDSDGETDFLLVGAPLYHGSQSEGRMFVYNLTAQLGMWEKERVSVSPLGRFASSISSLKDLNGDRLKDVAVGAPLENDLQGAVYIYLGDKLKGIQPKPCQRITAQGRGSPQLQFFGQSIDGRMDLGEDGLTDIIVGAREQVLLLRSKPVLNVSGKLSFNESEISTDQFQCMDTEKTLPVGTLKVCFVVENALNNTAGSVDLGLNVSYQLNLDNVRQKSRAFFQSNRDMRKIVSTLELSLGETCLNHTIYMMNCVKDTLSSLTVKLNFSQSENSQNHSAVLNANSKTEVQMEVPFEKNCENKEKCVSHLELDFNTTTKDLLVVDQDYFNVTVKLSNQGDDSYDTKITFHYPSGLSFSKMKVLEATRRTLTSCSGPEDQNNKTTCSVSIPVYRSKTTAIFFCSFLISTQYQWSDSMEMAIIAHSDNGKSTTKNHSLPVKFDVDLAVKGNYGDSDTYFNFSIEDTEPKTMSHIFEVKNLGFTSLNVTATFALPTKYKHVGLKDFSISENQSCGNFTENKTEDCKEDHCWSIKCDFLLNSQSVVSFNLSAVASLNEALPQRLGFSSHTFEEQLFSFVELSYDTNRYVQTASKDQTDPKKFHKAKIDCQVEFIILPNTLPIYALGSVAGLFLLVIIGCILYQIGFFKRSHICPDDVPIPGNNESGEANSKLTGGDDDEKNEISAQESSGGPKADGSDI</sequence>
<evidence type="ECO:0000256" key="12">
    <source>
        <dbReference type="ARBA" id="ARBA00023157"/>
    </source>
</evidence>
<evidence type="ECO:0000256" key="16">
    <source>
        <dbReference type="RuleBase" id="RU003762"/>
    </source>
</evidence>
<dbReference type="Pfam" id="PF08441">
    <property type="entry name" value="Integrin_A_Ig_1"/>
    <property type="match status" value="1"/>
</dbReference>
<evidence type="ECO:0000313" key="19">
    <source>
        <dbReference type="EMBL" id="KAI1896585.1"/>
    </source>
</evidence>
<feature type="region of interest" description="Disordered" evidence="17">
    <location>
        <begin position="1117"/>
        <end position="1158"/>
    </location>
</feature>
<dbReference type="PROSITE" id="PS50234">
    <property type="entry name" value="VWFA"/>
    <property type="match status" value="1"/>
</dbReference>
<dbReference type="Pfam" id="PF00092">
    <property type="entry name" value="VWA"/>
    <property type="match status" value="1"/>
</dbReference>
<evidence type="ECO:0000256" key="2">
    <source>
        <dbReference type="ARBA" id="ARBA00008054"/>
    </source>
</evidence>
<evidence type="ECO:0000256" key="4">
    <source>
        <dbReference type="ARBA" id="ARBA00022723"/>
    </source>
</evidence>
<dbReference type="SUPFAM" id="SSF69318">
    <property type="entry name" value="Integrin alpha N-terminal domain"/>
    <property type="match status" value="1"/>
</dbReference>
<reference evidence="19" key="1">
    <citation type="submission" date="2021-01" db="EMBL/GenBank/DDBJ databases">
        <authorList>
            <person name="Zahm M."/>
            <person name="Roques C."/>
            <person name="Cabau C."/>
            <person name="Klopp C."/>
            <person name="Donnadieu C."/>
            <person name="Jouanno E."/>
            <person name="Lampietro C."/>
            <person name="Louis A."/>
            <person name="Herpin A."/>
            <person name="Echchiki A."/>
            <person name="Berthelot C."/>
            <person name="Parey E."/>
            <person name="Roest-Crollius H."/>
            <person name="Braasch I."/>
            <person name="Postlethwait J."/>
            <person name="Bobe J."/>
            <person name="Montfort J."/>
            <person name="Bouchez O."/>
            <person name="Begum T."/>
            <person name="Mejri S."/>
            <person name="Adams A."/>
            <person name="Chen W.-J."/>
            <person name="Guiguen Y."/>
        </authorList>
    </citation>
    <scope>NUCLEOTIDE SEQUENCE</scope>
    <source>
        <tissue evidence="19">Blood</tissue>
    </source>
</reference>
<evidence type="ECO:0000256" key="6">
    <source>
        <dbReference type="ARBA" id="ARBA00022737"/>
    </source>
</evidence>
<dbReference type="GO" id="GO:0007229">
    <property type="term" value="P:integrin-mediated signaling pathway"/>
    <property type="evidence" value="ECO:0007669"/>
    <property type="project" value="UniProtKB-KW"/>
</dbReference>
<dbReference type="Pfam" id="PF20805">
    <property type="entry name" value="Integrin_A_Ig_2"/>
    <property type="match status" value="1"/>
</dbReference>
<dbReference type="GO" id="GO:0007160">
    <property type="term" value="P:cell-matrix adhesion"/>
    <property type="evidence" value="ECO:0007669"/>
    <property type="project" value="TreeGrafter"/>
</dbReference>
<evidence type="ECO:0000259" key="18">
    <source>
        <dbReference type="PROSITE" id="PS50234"/>
    </source>
</evidence>
<dbReference type="Pfam" id="PF21520">
    <property type="entry name" value="ITGAX-like_Ig_3"/>
    <property type="match status" value="1"/>
</dbReference>
<protein>
    <recommendedName>
        <fullName evidence="18">VWFA domain-containing protein</fullName>
    </recommendedName>
</protein>
<comment type="subcellular location">
    <subcellularLocation>
        <location evidence="1 16">Membrane</location>
        <topology evidence="1 16">Single-pass type I membrane protein</topology>
    </subcellularLocation>
</comment>
<accession>A0A8T3DQS2</accession>
<dbReference type="Gene3D" id="2.60.40.1460">
    <property type="entry name" value="Integrin domains. Chain A, domain 2"/>
    <property type="match status" value="1"/>
</dbReference>
<keyword evidence="3 16" id="KW-0812">Transmembrane</keyword>
<dbReference type="InterPro" id="IPR013649">
    <property type="entry name" value="Integrin_alpha_Ig-like_1"/>
</dbReference>
<keyword evidence="12" id="KW-1015">Disulfide bond</keyword>
<name>A0A8T3DQS2_9TELE</name>
<dbReference type="InterPro" id="IPR048633">
    <property type="entry name" value="ITGAX-like_Ig_3"/>
</dbReference>
<proteinExistence type="inferred from homology"/>
<dbReference type="PRINTS" id="PR01185">
    <property type="entry name" value="INTEGRINA"/>
</dbReference>
<evidence type="ECO:0000256" key="17">
    <source>
        <dbReference type="SAM" id="MobiDB-lite"/>
    </source>
</evidence>
<keyword evidence="10 16" id="KW-0401">Integrin</keyword>
<keyword evidence="11 16" id="KW-0472">Membrane</keyword>
<dbReference type="Proteomes" id="UP000829720">
    <property type="component" value="Unassembled WGS sequence"/>
</dbReference>
<keyword evidence="14" id="KW-0325">Glycoprotein</keyword>
<feature type="repeat" description="FG-GAP" evidence="15">
    <location>
        <begin position="565"/>
        <end position="626"/>
    </location>
</feature>
<keyword evidence="4" id="KW-0479">Metal-binding</keyword>
<keyword evidence="8 16" id="KW-0130">Cell adhesion</keyword>
<keyword evidence="7" id="KW-0106">Calcium</keyword>
<dbReference type="GO" id="GO:0005178">
    <property type="term" value="F:integrin binding"/>
    <property type="evidence" value="ECO:0007669"/>
    <property type="project" value="TreeGrafter"/>
</dbReference>
<evidence type="ECO:0000313" key="20">
    <source>
        <dbReference type="Proteomes" id="UP000829720"/>
    </source>
</evidence>
<evidence type="ECO:0000256" key="11">
    <source>
        <dbReference type="ARBA" id="ARBA00023136"/>
    </source>
</evidence>
<gene>
    <name evidence="19" type="ORF">AGOR_G00096280</name>
</gene>